<feature type="region of interest" description="Disordered" evidence="1">
    <location>
        <begin position="112"/>
        <end position="142"/>
    </location>
</feature>
<feature type="region of interest" description="Disordered" evidence="1">
    <location>
        <begin position="67"/>
        <end position="99"/>
    </location>
</feature>
<keyword evidence="2" id="KW-0812">Transmembrane</keyword>
<name>A0ABP1GCK2_9CHLO</name>
<keyword evidence="2" id="KW-1133">Transmembrane helix</keyword>
<evidence type="ECO:0000313" key="4">
    <source>
        <dbReference type="Proteomes" id="UP001497392"/>
    </source>
</evidence>
<keyword evidence="4" id="KW-1185">Reference proteome</keyword>
<comment type="caution">
    <text evidence="3">The sequence shown here is derived from an EMBL/GenBank/DDBJ whole genome shotgun (WGS) entry which is preliminary data.</text>
</comment>
<gene>
    <name evidence="3" type="primary">g11537</name>
    <name evidence="3" type="ORF">VP750_LOCUS10314</name>
</gene>
<protein>
    <submittedName>
        <fullName evidence="3">G11537 protein</fullName>
    </submittedName>
</protein>
<evidence type="ECO:0000313" key="3">
    <source>
        <dbReference type="EMBL" id="CAL5228408.1"/>
    </source>
</evidence>
<reference evidence="3 4" key="1">
    <citation type="submission" date="2024-06" db="EMBL/GenBank/DDBJ databases">
        <authorList>
            <person name="Kraege A."/>
            <person name="Thomma B."/>
        </authorList>
    </citation>
    <scope>NUCLEOTIDE SEQUENCE [LARGE SCALE GENOMIC DNA]</scope>
</reference>
<dbReference type="Proteomes" id="UP001497392">
    <property type="component" value="Unassembled WGS sequence"/>
</dbReference>
<proteinExistence type="predicted"/>
<feature type="transmembrane region" description="Helical" evidence="2">
    <location>
        <begin position="35"/>
        <end position="54"/>
    </location>
</feature>
<dbReference type="EMBL" id="CAXHTA020000018">
    <property type="protein sequence ID" value="CAL5228408.1"/>
    <property type="molecule type" value="Genomic_DNA"/>
</dbReference>
<feature type="compositionally biased region" description="Polar residues" evidence="1">
    <location>
        <begin position="72"/>
        <end position="86"/>
    </location>
</feature>
<evidence type="ECO:0000256" key="1">
    <source>
        <dbReference type="SAM" id="MobiDB-lite"/>
    </source>
</evidence>
<feature type="compositionally biased region" description="Polar residues" evidence="1">
    <location>
        <begin position="123"/>
        <end position="135"/>
    </location>
</feature>
<organism evidence="3 4">
    <name type="scientific">Coccomyxa viridis</name>
    <dbReference type="NCBI Taxonomy" id="1274662"/>
    <lineage>
        <taxon>Eukaryota</taxon>
        <taxon>Viridiplantae</taxon>
        <taxon>Chlorophyta</taxon>
        <taxon>core chlorophytes</taxon>
        <taxon>Trebouxiophyceae</taxon>
        <taxon>Trebouxiophyceae incertae sedis</taxon>
        <taxon>Coccomyxaceae</taxon>
        <taxon>Coccomyxa</taxon>
    </lineage>
</organism>
<sequence length="142" mass="14860">MPSPTWPAPSSPDAGQSVGSGGALLSLSPVTTVEVLLICISGAVILHFITRYLYLRAHRQLALEGLQQAAATSASPGNHSNQSPGNVPQPGVEMHTVKPTVIVVQPDEEVCCGVEEEQKGGPSDQQLSSSAQGSQRKPEPQR</sequence>
<evidence type="ECO:0000256" key="2">
    <source>
        <dbReference type="SAM" id="Phobius"/>
    </source>
</evidence>
<keyword evidence="2" id="KW-0472">Membrane</keyword>
<accession>A0ABP1GCK2</accession>